<feature type="domain" description="CCHC-type" evidence="2">
    <location>
        <begin position="45"/>
        <end position="60"/>
    </location>
</feature>
<reference evidence="3 4" key="1">
    <citation type="journal article" date="2022" name="Nat. Ecol. Evol.">
        <title>A masculinizing supergene underlies an exaggerated male reproductive morph in a spider.</title>
        <authorList>
            <person name="Hendrickx F."/>
            <person name="De Corte Z."/>
            <person name="Sonet G."/>
            <person name="Van Belleghem S.M."/>
            <person name="Kostlbacher S."/>
            <person name="Vangestel C."/>
        </authorList>
    </citation>
    <scope>NUCLEOTIDE SEQUENCE [LARGE SCALE GENOMIC DNA]</scope>
    <source>
        <strain evidence="3">W744_W776</strain>
    </source>
</reference>
<name>A0AAV6UJH5_9ARAC</name>
<dbReference type="EMBL" id="JAFNEN010000375">
    <property type="protein sequence ID" value="KAG8184371.1"/>
    <property type="molecule type" value="Genomic_DNA"/>
</dbReference>
<accession>A0AAV6UJH5</accession>
<dbReference type="GO" id="GO:0003676">
    <property type="term" value="F:nucleic acid binding"/>
    <property type="evidence" value="ECO:0007669"/>
    <property type="project" value="InterPro"/>
</dbReference>
<proteinExistence type="predicted"/>
<dbReference type="InterPro" id="IPR036875">
    <property type="entry name" value="Znf_CCHC_sf"/>
</dbReference>
<keyword evidence="1" id="KW-0479">Metal-binding</keyword>
<evidence type="ECO:0000259" key="2">
    <source>
        <dbReference type="PROSITE" id="PS50158"/>
    </source>
</evidence>
<keyword evidence="1" id="KW-0863">Zinc-finger</keyword>
<protein>
    <recommendedName>
        <fullName evidence="2">CCHC-type domain-containing protein</fullName>
    </recommendedName>
</protein>
<dbReference type="GO" id="GO:0008270">
    <property type="term" value="F:zinc ion binding"/>
    <property type="evidence" value="ECO:0007669"/>
    <property type="project" value="UniProtKB-KW"/>
</dbReference>
<keyword evidence="4" id="KW-1185">Reference proteome</keyword>
<keyword evidence="1" id="KW-0862">Zinc</keyword>
<organism evidence="3 4">
    <name type="scientific">Oedothorax gibbosus</name>
    <dbReference type="NCBI Taxonomy" id="931172"/>
    <lineage>
        <taxon>Eukaryota</taxon>
        <taxon>Metazoa</taxon>
        <taxon>Ecdysozoa</taxon>
        <taxon>Arthropoda</taxon>
        <taxon>Chelicerata</taxon>
        <taxon>Arachnida</taxon>
        <taxon>Araneae</taxon>
        <taxon>Araneomorphae</taxon>
        <taxon>Entelegynae</taxon>
        <taxon>Araneoidea</taxon>
        <taxon>Linyphiidae</taxon>
        <taxon>Erigoninae</taxon>
        <taxon>Oedothorax</taxon>
    </lineage>
</organism>
<gene>
    <name evidence="3" type="ORF">JTE90_006774</name>
</gene>
<evidence type="ECO:0000313" key="3">
    <source>
        <dbReference type="EMBL" id="KAG8184371.1"/>
    </source>
</evidence>
<dbReference type="InterPro" id="IPR001878">
    <property type="entry name" value="Znf_CCHC"/>
</dbReference>
<dbReference type="Proteomes" id="UP000827092">
    <property type="component" value="Unassembled WGS sequence"/>
</dbReference>
<dbReference type="SUPFAM" id="SSF57756">
    <property type="entry name" value="Retrovirus zinc finger-like domains"/>
    <property type="match status" value="1"/>
</dbReference>
<sequence>MKAKSETHWVIEIDPKSYESLAKISYVFINFKKCPLEPFVSVNHCKKCGKYGHTAKRCTESTPKCLKCGLSSHDNDQPCSFNCLNCSTNNSKLKRNEPTNHKSGYYRCPEFHKQRRQAFLRSGHDPGVWERVILS</sequence>
<evidence type="ECO:0000256" key="1">
    <source>
        <dbReference type="PROSITE-ProRule" id="PRU00047"/>
    </source>
</evidence>
<evidence type="ECO:0000313" key="4">
    <source>
        <dbReference type="Proteomes" id="UP000827092"/>
    </source>
</evidence>
<dbReference type="AlphaFoldDB" id="A0AAV6UJH5"/>
<comment type="caution">
    <text evidence="3">The sequence shown here is derived from an EMBL/GenBank/DDBJ whole genome shotgun (WGS) entry which is preliminary data.</text>
</comment>
<dbReference type="PROSITE" id="PS50158">
    <property type="entry name" value="ZF_CCHC"/>
    <property type="match status" value="1"/>
</dbReference>